<dbReference type="InterPro" id="IPR050662">
    <property type="entry name" value="Sec-metab_biosynth-thioest"/>
</dbReference>
<keyword evidence="2" id="KW-0378">Hydrolase</keyword>
<dbReference type="Proteomes" id="UP000318937">
    <property type="component" value="Unassembled WGS sequence"/>
</dbReference>
<accession>A0A544TK89</accession>
<name>A0A544TK89_9BACI</name>
<evidence type="ECO:0000313" key="3">
    <source>
        <dbReference type="Proteomes" id="UP000318937"/>
    </source>
</evidence>
<dbReference type="PANTHER" id="PTHR23131">
    <property type="entry name" value="ENDORIBONUCLEASE LACTB2"/>
    <property type="match status" value="1"/>
</dbReference>
<feature type="domain" description="Metallo-beta-lactamase" evidence="1">
    <location>
        <begin position="22"/>
        <end position="223"/>
    </location>
</feature>
<dbReference type="EMBL" id="VDGG01000005">
    <property type="protein sequence ID" value="TQR17875.1"/>
    <property type="molecule type" value="Genomic_DNA"/>
</dbReference>
<dbReference type="InterPro" id="IPR001279">
    <property type="entry name" value="Metallo-B-lactamas"/>
</dbReference>
<dbReference type="PANTHER" id="PTHR23131:SF4">
    <property type="entry name" value="METALLO-BETA-LACTAMASE SUPERFAMILY POTEIN"/>
    <property type="match status" value="1"/>
</dbReference>
<dbReference type="GO" id="GO:0016787">
    <property type="term" value="F:hydrolase activity"/>
    <property type="evidence" value="ECO:0007669"/>
    <property type="project" value="UniProtKB-KW"/>
</dbReference>
<dbReference type="SUPFAM" id="SSF56281">
    <property type="entry name" value="Metallo-hydrolase/oxidoreductase"/>
    <property type="match status" value="1"/>
</dbReference>
<keyword evidence="3" id="KW-1185">Reference proteome</keyword>
<dbReference type="InterPro" id="IPR036866">
    <property type="entry name" value="RibonucZ/Hydroxyglut_hydro"/>
</dbReference>
<sequence length="320" mass="36201">MLTEVADGIHKLVIKFPTGMGEVNCYLIEGTNGYTVIDTGTDSIEAKDGWKKVLSSGIKIEKVVLTHTHQDHIGLAKWFQQEVGVPVIVSNLGYKEMKKNRGSHGRNRLNSLIIRHGGVSLPHKINEDPPIYDFEPDSFFENHQHLQLGEESYEAIWTPGHAPDHFCFYNENKKIMIAGDHVLNRISPVIGLWSGEEANPLKDYFLSLTELEKYPADITLPGHGDLISDLHTRIHELEAKHEHRLQQVLLSVTSESKTAYQISYEVYGTVNIILNLSSFMATLTRLLYLESIGKVERLELDEVVSFKRKVYIGEISINNN</sequence>
<evidence type="ECO:0000259" key="1">
    <source>
        <dbReference type="SMART" id="SM00849"/>
    </source>
</evidence>
<dbReference type="OrthoDB" id="9761531at2"/>
<gene>
    <name evidence="2" type="ORF">FG383_03200</name>
</gene>
<proteinExistence type="predicted"/>
<comment type="caution">
    <text evidence="2">The sequence shown here is derived from an EMBL/GenBank/DDBJ whole genome shotgun (WGS) entry which is preliminary data.</text>
</comment>
<dbReference type="RefSeq" id="WP_142605409.1">
    <property type="nucleotide sequence ID" value="NZ_VDGG01000005.1"/>
</dbReference>
<reference evidence="2 3" key="1">
    <citation type="submission" date="2019-05" db="EMBL/GenBank/DDBJ databases">
        <title>Psychrobacillus vulpis sp. nov., a new species isolated from feces of a red fox that inhabits in The Tablas de Daimiel Natural Park, Albacete, Spain.</title>
        <authorList>
            <person name="Rodriguez M."/>
            <person name="Reina J.C."/>
            <person name="Bejar V."/>
            <person name="Llamas I."/>
        </authorList>
    </citation>
    <scope>NUCLEOTIDE SEQUENCE [LARGE SCALE GENOMIC DNA]</scope>
    <source>
        <strain evidence="2 3">NHI-2</strain>
    </source>
</reference>
<evidence type="ECO:0000313" key="2">
    <source>
        <dbReference type="EMBL" id="TQR17875.1"/>
    </source>
</evidence>
<dbReference type="AlphaFoldDB" id="A0A544TK89"/>
<dbReference type="Gene3D" id="3.60.15.10">
    <property type="entry name" value="Ribonuclease Z/Hydroxyacylglutathione hydrolase-like"/>
    <property type="match status" value="1"/>
</dbReference>
<organism evidence="2 3">
    <name type="scientific">Psychrobacillus soli</name>
    <dbReference type="NCBI Taxonomy" id="1543965"/>
    <lineage>
        <taxon>Bacteria</taxon>
        <taxon>Bacillati</taxon>
        <taxon>Bacillota</taxon>
        <taxon>Bacilli</taxon>
        <taxon>Bacillales</taxon>
        <taxon>Bacillaceae</taxon>
        <taxon>Psychrobacillus</taxon>
    </lineage>
</organism>
<dbReference type="SMART" id="SM00849">
    <property type="entry name" value="Lactamase_B"/>
    <property type="match status" value="1"/>
</dbReference>
<dbReference type="Pfam" id="PF00753">
    <property type="entry name" value="Lactamase_B"/>
    <property type="match status" value="1"/>
</dbReference>
<protein>
    <submittedName>
        <fullName evidence="2">MBL fold metallo-hydrolase</fullName>
    </submittedName>
</protein>